<dbReference type="NCBIfam" id="TIGR02122">
    <property type="entry name" value="TRAP_TAXI"/>
    <property type="match status" value="1"/>
</dbReference>
<dbReference type="PANTHER" id="PTHR42941:SF1">
    <property type="entry name" value="SLL1037 PROTEIN"/>
    <property type="match status" value="1"/>
</dbReference>
<dbReference type="RefSeq" id="WP_163243357.1">
    <property type="nucleotide sequence ID" value="NZ_JAAIWN010000056.1"/>
</dbReference>
<dbReference type="Gene3D" id="3.40.190.10">
    <property type="entry name" value="Periplasmic binding protein-like II"/>
    <property type="match status" value="2"/>
</dbReference>
<evidence type="ECO:0000313" key="2">
    <source>
        <dbReference type="EMBL" id="MBA4538597.1"/>
    </source>
</evidence>
<accession>A0A6B3VXX6</accession>
<dbReference type="Proteomes" id="UP000570010">
    <property type="component" value="Unassembled WGS sequence"/>
</dbReference>
<dbReference type="PROSITE" id="PS51257">
    <property type="entry name" value="PROKAR_LIPOPROTEIN"/>
    <property type="match status" value="1"/>
</dbReference>
<dbReference type="InterPro" id="IPR011852">
    <property type="entry name" value="TRAP_TAXI"/>
</dbReference>
<evidence type="ECO:0000256" key="1">
    <source>
        <dbReference type="SAM" id="SignalP"/>
    </source>
</evidence>
<protein>
    <submittedName>
        <fullName evidence="3">TAXI family TRAP transporter solute-binding subunit</fullName>
    </submittedName>
</protein>
<feature type="signal peptide" evidence="1">
    <location>
        <begin position="1"/>
        <end position="22"/>
    </location>
</feature>
<dbReference type="AlphaFoldDB" id="A0A6B3VXX6"/>
<keyword evidence="1" id="KW-0732">Signal</keyword>
<dbReference type="EMBL" id="JAAIWN010000056">
    <property type="protein sequence ID" value="NEY82959.1"/>
    <property type="molecule type" value="Genomic_DNA"/>
</dbReference>
<reference evidence="3 4" key="1">
    <citation type="submission" date="2020-02" db="EMBL/GenBank/DDBJ databases">
        <title>Bacillus aquiflavi sp. nov., isolated from yellow water of strong flavor Chinese baijiu in Yibin region of China.</title>
        <authorList>
            <person name="Xie J."/>
        </authorList>
    </citation>
    <scope>NUCLEOTIDE SEQUENCE [LARGE SCALE GENOMIC DNA]</scope>
    <source>
        <strain evidence="3 4">3H-10</strain>
    </source>
</reference>
<dbReference type="EMBL" id="JACEIO010000054">
    <property type="protein sequence ID" value="MBA4538597.1"/>
    <property type="molecule type" value="Genomic_DNA"/>
</dbReference>
<dbReference type="SUPFAM" id="SSF53850">
    <property type="entry name" value="Periplasmic binding protein-like II"/>
    <property type="match status" value="1"/>
</dbReference>
<sequence length="331" mass="35868">MKLKKFSTLALMLTFVLLIASACGGEKTNKSNERSSKGGKVDLLMGTGSQGGTYFPLGAEMANVWNKHIENVNVTSTESGASVENLAKISRGEFDLGMTVNLPAYEAFAGKGDFKGKKIDNFAYIGHIYPEVLQIVTRESSKIDSIEDLKGKRIAIGPPGSGTQAAAKLILEAHGIKDGDYDAYQEGFGDAKSKMQDGTIDATFGLLGLPDAGIDELQAAVKDMKFLEITEDKLKSIEKNSDYSSFTIESGTYEWLDKEVQAVSAFAVLVANTDTVNDELAYELAKMMIEKSEENTHPQAKHMTKENALNGLGDLPLHPGAEKYYKEIGLK</sequence>
<organism evidence="3 4">
    <name type="scientific">Bacillus aquiflavi</name>
    <dbReference type="NCBI Taxonomy" id="2672567"/>
    <lineage>
        <taxon>Bacteria</taxon>
        <taxon>Bacillati</taxon>
        <taxon>Bacillota</taxon>
        <taxon>Bacilli</taxon>
        <taxon>Bacillales</taxon>
        <taxon>Bacillaceae</taxon>
        <taxon>Bacillus</taxon>
    </lineage>
</organism>
<dbReference type="Proteomes" id="UP000472971">
    <property type="component" value="Unassembled WGS sequence"/>
</dbReference>
<dbReference type="CDD" id="cd13520">
    <property type="entry name" value="PBP2_TAXI_TRAP"/>
    <property type="match status" value="1"/>
</dbReference>
<name>A0A6B3VXX6_9BACI</name>
<gene>
    <name evidence="3" type="ORF">G4D64_16015</name>
    <name evidence="2" type="ORF">H1Z61_16060</name>
</gene>
<proteinExistence type="predicted"/>
<dbReference type="Pfam" id="PF16868">
    <property type="entry name" value="NMT1_3"/>
    <property type="match status" value="1"/>
</dbReference>
<evidence type="ECO:0000313" key="4">
    <source>
        <dbReference type="Proteomes" id="UP000472971"/>
    </source>
</evidence>
<keyword evidence="4" id="KW-1185">Reference proteome</keyword>
<feature type="chain" id="PRO_5036383652" evidence="1">
    <location>
        <begin position="23"/>
        <end position="331"/>
    </location>
</feature>
<evidence type="ECO:0000313" key="5">
    <source>
        <dbReference type="Proteomes" id="UP000570010"/>
    </source>
</evidence>
<evidence type="ECO:0000313" key="3">
    <source>
        <dbReference type="EMBL" id="NEY82959.1"/>
    </source>
</evidence>
<reference evidence="2 5" key="2">
    <citation type="submission" date="2020-07" db="EMBL/GenBank/DDBJ databases">
        <authorList>
            <person name="Feng H."/>
        </authorList>
    </citation>
    <scope>NUCLEOTIDE SEQUENCE [LARGE SCALE GENOMIC DNA]</scope>
    <source>
        <strain evidence="5">s-12</strain>
        <strain evidence="2">S-12</strain>
    </source>
</reference>
<dbReference type="PANTHER" id="PTHR42941">
    <property type="entry name" value="SLL1037 PROTEIN"/>
    <property type="match status" value="1"/>
</dbReference>
<comment type="caution">
    <text evidence="3">The sequence shown here is derived from an EMBL/GenBank/DDBJ whole genome shotgun (WGS) entry which is preliminary data.</text>
</comment>